<reference evidence="4 5" key="1">
    <citation type="submission" date="2019-10" db="EMBL/GenBank/DDBJ databases">
        <title>Whole genome shotgun sequence of Acrocarpospora corrugata NBRC 13972.</title>
        <authorList>
            <person name="Ichikawa N."/>
            <person name="Kimura A."/>
            <person name="Kitahashi Y."/>
            <person name="Komaki H."/>
            <person name="Oguchi A."/>
        </authorList>
    </citation>
    <scope>NUCLEOTIDE SEQUENCE [LARGE SCALE GENOMIC DNA]</scope>
    <source>
        <strain evidence="4 5">NBRC 13972</strain>
    </source>
</reference>
<keyword evidence="2" id="KW-1133">Transmembrane helix</keyword>
<feature type="transmembrane region" description="Helical" evidence="2">
    <location>
        <begin position="168"/>
        <end position="186"/>
    </location>
</feature>
<dbReference type="EMBL" id="BLAD01000064">
    <property type="protein sequence ID" value="GES03023.1"/>
    <property type="molecule type" value="Genomic_DNA"/>
</dbReference>
<organism evidence="4 5">
    <name type="scientific">Acrocarpospora corrugata</name>
    <dbReference type="NCBI Taxonomy" id="35763"/>
    <lineage>
        <taxon>Bacteria</taxon>
        <taxon>Bacillati</taxon>
        <taxon>Actinomycetota</taxon>
        <taxon>Actinomycetes</taxon>
        <taxon>Streptosporangiales</taxon>
        <taxon>Streptosporangiaceae</taxon>
        <taxon>Acrocarpospora</taxon>
    </lineage>
</organism>
<feature type="region of interest" description="Disordered" evidence="1">
    <location>
        <begin position="64"/>
        <end position="115"/>
    </location>
</feature>
<accession>A0A5M3W746</accession>
<dbReference type="Proteomes" id="UP000334990">
    <property type="component" value="Unassembled WGS sequence"/>
</dbReference>
<feature type="region of interest" description="Disordered" evidence="1">
    <location>
        <begin position="252"/>
        <end position="318"/>
    </location>
</feature>
<protein>
    <submittedName>
        <fullName evidence="4">Uncharacterized protein</fullName>
    </submittedName>
</protein>
<evidence type="ECO:0000256" key="1">
    <source>
        <dbReference type="SAM" id="MobiDB-lite"/>
    </source>
</evidence>
<evidence type="ECO:0000313" key="5">
    <source>
        <dbReference type="Proteomes" id="UP000334990"/>
    </source>
</evidence>
<name>A0A5M3W746_9ACTN</name>
<feature type="compositionally biased region" description="Low complexity" evidence="1">
    <location>
        <begin position="252"/>
        <end position="263"/>
    </location>
</feature>
<dbReference type="RefSeq" id="WP_155339210.1">
    <property type="nucleotide sequence ID" value="NZ_BAAABN010000035.1"/>
</dbReference>
<dbReference type="OrthoDB" id="3534765at2"/>
<sequence length="318" mass="33337">MIGRARRRVASIVAATLASSAVVVMIAAAASAANPVEGCPPGETCDSVTITVTNEPTGDVSVTVTQTVTPPPSGAAPSPTVEQPPSNTAPAVPTTQPVPPVLPTSDPVIPTETAQVPEPEVSLPAVGETAAPTPTSGPAFAEPDPEAVAIVIRNANPEFDQTGLSRKLAAPAALLVLLALLGWLVFEGRLRRLAHAAALRRGMMQMPMQQLPMGHPMAGAQMMPYPGYPLQPYQAPVVSYVPVPYPMPYPQQPYGQPPEAQQSYPPPAQAPGYPQGYVIERTIEEPLPGGQQGGTAVFPMQAEPQPGEPEDPRRRRPY</sequence>
<dbReference type="PRINTS" id="PR01217">
    <property type="entry name" value="PRICHEXTENSN"/>
</dbReference>
<keyword evidence="3" id="KW-0732">Signal</keyword>
<evidence type="ECO:0000256" key="2">
    <source>
        <dbReference type="SAM" id="Phobius"/>
    </source>
</evidence>
<comment type="caution">
    <text evidence="4">The sequence shown here is derived from an EMBL/GenBank/DDBJ whole genome shotgun (WGS) entry which is preliminary data.</text>
</comment>
<proteinExistence type="predicted"/>
<gene>
    <name evidence="4" type="ORF">Acor_50890</name>
</gene>
<keyword evidence="2" id="KW-0472">Membrane</keyword>
<evidence type="ECO:0000313" key="4">
    <source>
        <dbReference type="EMBL" id="GES03023.1"/>
    </source>
</evidence>
<feature type="signal peptide" evidence="3">
    <location>
        <begin position="1"/>
        <end position="32"/>
    </location>
</feature>
<keyword evidence="2" id="KW-0812">Transmembrane</keyword>
<dbReference type="AlphaFoldDB" id="A0A5M3W746"/>
<keyword evidence="5" id="KW-1185">Reference proteome</keyword>
<feature type="chain" id="PRO_5038787385" evidence="3">
    <location>
        <begin position="33"/>
        <end position="318"/>
    </location>
</feature>
<evidence type="ECO:0000256" key="3">
    <source>
        <dbReference type="SAM" id="SignalP"/>
    </source>
</evidence>